<dbReference type="PANTHER" id="PTHR43591">
    <property type="entry name" value="METHYLTRANSFERASE"/>
    <property type="match status" value="1"/>
</dbReference>
<keyword evidence="2" id="KW-0808">Transferase</keyword>
<dbReference type="CDD" id="cd02440">
    <property type="entry name" value="AdoMet_MTases"/>
    <property type="match status" value="1"/>
</dbReference>
<keyword evidence="3" id="KW-1185">Reference proteome</keyword>
<reference evidence="2 3" key="2">
    <citation type="submission" date="2020-05" db="EMBL/GenBank/DDBJ databases">
        <title>Draft genome sequence of Desulfovibrio sp. strainFSS-1.</title>
        <authorList>
            <person name="Shimoshige H."/>
            <person name="Kobayashi H."/>
            <person name="Maekawa T."/>
        </authorList>
    </citation>
    <scope>NUCLEOTIDE SEQUENCE [LARGE SCALE GENOMIC DNA]</scope>
    <source>
        <strain evidence="2 3">SIID29052-01</strain>
    </source>
</reference>
<dbReference type="GO" id="GO:0102130">
    <property type="term" value="F:malonyl-CoA methyltransferase activity"/>
    <property type="evidence" value="ECO:0007669"/>
    <property type="project" value="UniProtKB-EC"/>
</dbReference>
<organism evidence="2 3">
    <name type="scientific">Fundidesulfovibrio magnetotacticus</name>
    <dbReference type="NCBI Taxonomy" id="2730080"/>
    <lineage>
        <taxon>Bacteria</taxon>
        <taxon>Pseudomonadati</taxon>
        <taxon>Thermodesulfobacteriota</taxon>
        <taxon>Desulfovibrionia</taxon>
        <taxon>Desulfovibrionales</taxon>
        <taxon>Desulfovibrionaceae</taxon>
        <taxon>Fundidesulfovibrio</taxon>
    </lineage>
</organism>
<gene>
    <name evidence="2" type="primary">bioC_3</name>
    <name evidence="2" type="ORF">NNJEOMEG_03207</name>
</gene>
<dbReference type="InterPro" id="IPR013216">
    <property type="entry name" value="Methyltransf_11"/>
</dbReference>
<dbReference type="EC" id="2.1.1.197" evidence="2"/>
<dbReference type="InterPro" id="IPR029063">
    <property type="entry name" value="SAM-dependent_MTases_sf"/>
</dbReference>
<keyword evidence="2" id="KW-0489">Methyltransferase</keyword>
<dbReference type="GO" id="GO:0008757">
    <property type="term" value="F:S-adenosylmethionine-dependent methyltransferase activity"/>
    <property type="evidence" value="ECO:0007669"/>
    <property type="project" value="InterPro"/>
</dbReference>
<dbReference type="Pfam" id="PF08241">
    <property type="entry name" value="Methyltransf_11"/>
    <property type="match status" value="1"/>
</dbReference>
<dbReference type="RefSeq" id="WP_173086271.1">
    <property type="nucleotide sequence ID" value="NZ_BLTE01000016.1"/>
</dbReference>
<dbReference type="SUPFAM" id="SSF53335">
    <property type="entry name" value="S-adenosyl-L-methionine-dependent methyltransferases"/>
    <property type="match status" value="1"/>
</dbReference>
<accession>A0A6V8M4I5</accession>
<evidence type="ECO:0000259" key="1">
    <source>
        <dbReference type="Pfam" id="PF08241"/>
    </source>
</evidence>
<protein>
    <submittedName>
        <fullName evidence="2">Malonyl-[acyl-carrier protein] O-methyltransferase</fullName>
        <ecNumber evidence="2">2.1.1.197</ecNumber>
    </submittedName>
</protein>
<reference evidence="2 3" key="1">
    <citation type="submission" date="2020-04" db="EMBL/GenBank/DDBJ databases">
        <authorList>
            <consortium name="Desulfovibrio sp. FSS-1 genome sequencing consortium"/>
            <person name="Shimoshige H."/>
            <person name="Kobayashi H."/>
            <person name="Maekawa T."/>
        </authorList>
    </citation>
    <scope>NUCLEOTIDE SEQUENCE [LARGE SCALE GENOMIC DNA]</scope>
    <source>
        <strain evidence="2 3">SIID29052-01</strain>
    </source>
</reference>
<proteinExistence type="predicted"/>
<feature type="domain" description="Methyltransferase type 11" evidence="1">
    <location>
        <begin position="46"/>
        <end position="132"/>
    </location>
</feature>
<evidence type="ECO:0000313" key="2">
    <source>
        <dbReference type="EMBL" id="GFK95345.1"/>
    </source>
</evidence>
<sequence length="238" mass="26208">MPWDLDDLARYERWLASRRGAYALAQEFRLLESLISAWPRRGRTLLEIGCGPGVFLEFFHHAGYDVTGLDKSPVMAHAARKRLGHRAEVNLGDCEALPYEDNQFDVAALLTVLEFVPDPEAALREAVRVARSAVIVGYLNRWSFYRLCAGKGSIVRRGEWFTPLGMHALARKVTGHAPAAHASVLPGPPWTWRPGFPLWGLGRMALPLPVGAYCGAVLDLTLDAPLTGLPARAFAQPS</sequence>
<comment type="caution">
    <text evidence="2">The sequence shown here is derived from an EMBL/GenBank/DDBJ whole genome shotgun (WGS) entry which is preliminary data.</text>
</comment>
<dbReference type="GO" id="GO:0032259">
    <property type="term" value="P:methylation"/>
    <property type="evidence" value="ECO:0007669"/>
    <property type="project" value="UniProtKB-KW"/>
</dbReference>
<dbReference type="Gene3D" id="3.40.50.150">
    <property type="entry name" value="Vaccinia Virus protein VP39"/>
    <property type="match status" value="1"/>
</dbReference>
<dbReference type="AlphaFoldDB" id="A0A6V8M4I5"/>
<name>A0A6V8M4I5_9BACT</name>
<evidence type="ECO:0000313" key="3">
    <source>
        <dbReference type="Proteomes" id="UP000494245"/>
    </source>
</evidence>
<dbReference type="EMBL" id="BLTE01000016">
    <property type="protein sequence ID" value="GFK95345.1"/>
    <property type="molecule type" value="Genomic_DNA"/>
</dbReference>
<dbReference type="Proteomes" id="UP000494245">
    <property type="component" value="Unassembled WGS sequence"/>
</dbReference>